<proteinExistence type="predicted"/>
<evidence type="ECO:0000256" key="1">
    <source>
        <dbReference type="SAM" id="Coils"/>
    </source>
</evidence>
<protein>
    <submittedName>
        <fullName evidence="3">DHR10 domain-containing protein</fullName>
    </submittedName>
</protein>
<keyword evidence="1" id="KW-0175">Coiled coil</keyword>
<sequence>MSLTPNLDKLFDISMRLNKASVYGSSNPLVTRELERAVHSINASLRNLSSQRDTFDHDTDSLEWEAYRFVGYFQLEFQELAVLFGKEEEVEKKRKEEEEERRKQALALAAFTSNHLDTLEDEKRAEESIETRLQALRIEDKGEIRRLKRARCKMCRKNSKLTEENEKLKEKVEESTRLEDELKTAKARSEKAMAEVKVLKGTIEVLMDVNKNFENQINKYREEKVRHEGTFMALNTLLHQERQSSFAKDEKIKQLEEEKVTLKKKLDDAEYEIYYR</sequence>
<evidence type="ECO:0000313" key="2">
    <source>
        <dbReference type="Proteomes" id="UP000095282"/>
    </source>
</evidence>
<dbReference type="AlphaFoldDB" id="A0A1I7UH54"/>
<organism evidence="2 3">
    <name type="scientific">Caenorhabditis tropicalis</name>
    <dbReference type="NCBI Taxonomy" id="1561998"/>
    <lineage>
        <taxon>Eukaryota</taxon>
        <taxon>Metazoa</taxon>
        <taxon>Ecdysozoa</taxon>
        <taxon>Nematoda</taxon>
        <taxon>Chromadorea</taxon>
        <taxon>Rhabditida</taxon>
        <taxon>Rhabditina</taxon>
        <taxon>Rhabditomorpha</taxon>
        <taxon>Rhabditoidea</taxon>
        <taxon>Rhabditidae</taxon>
        <taxon>Peloderinae</taxon>
        <taxon>Caenorhabditis</taxon>
    </lineage>
</organism>
<name>A0A1I7UH54_9PELO</name>
<feature type="coiled-coil region" evidence="1">
    <location>
        <begin position="80"/>
        <end position="272"/>
    </location>
</feature>
<accession>A0A1I7UH54</accession>
<keyword evidence="2" id="KW-1185">Reference proteome</keyword>
<reference evidence="3" key="1">
    <citation type="submission" date="2016-11" db="UniProtKB">
        <authorList>
            <consortium name="WormBaseParasite"/>
        </authorList>
    </citation>
    <scope>IDENTIFICATION</scope>
</reference>
<dbReference type="Proteomes" id="UP000095282">
    <property type="component" value="Unplaced"/>
</dbReference>
<dbReference type="WBParaSite" id="Csp11.Scaffold629.g9278.t1">
    <property type="protein sequence ID" value="Csp11.Scaffold629.g9278.t1"/>
    <property type="gene ID" value="Csp11.Scaffold629.g9278"/>
</dbReference>
<evidence type="ECO:0000313" key="3">
    <source>
        <dbReference type="WBParaSite" id="Csp11.Scaffold629.g9278.t1"/>
    </source>
</evidence>